<keyword evidence="2" id="KW-0479">Metal-binding</keyword>
<evidence type="ECO:0000256" key="3">
    <source>
        <dbReference type="ARBA" id="ARBA00022801"/>
    </source>
</evidence>
<protein>
    <submittedName>
        <fullName evidence="7">JAB domain-containing protein</fullName>
    </submittedName>
</protein>
<keyword evidence="1" id="KW-0645">Protease</keyword>
<dbReference type="AlphaFoldDB" id="A0A9X4BI33"/>
<keyword evidence="5" id="KW-0482">Metalloprotease</keyword>
<accession>A0A9X4BI33</accession>
<dbReference type="PROSITE" id="PS50249">
    <property type="entry name" value="MPN"/>
    <property type="match status" value="1"/>
</dbReference>
<evidence type="ECO:0000256" key="1">
    <source>
        <dbReference type="ARBA" id="ARBA00022670"/>
    </source>
</evidence>
<dbReference type="InterPro" id="IPR020891">
    <property type="entry name" value="UPF0758_CS"/>
</dbReference>
<organism evidence="7 8">
    <name type="scientific">Tahibacter soli</name>
    <dbReference type="NCBI Taxonomy" id="2983605"/>
    <lineage>
        <taxon>Bacteria</taxon>
        <taxon>Pseudomonadati</taxon>
        <taxon>Pseudomonadota</taxon>
        <taxon>Gammaproteobacteria</taxon>
        <taxon>Lysobacterales</taxon>
        <taxon>Rhodanobacteraceae</taxon>
        <taxon>Tahibacter</taxon>
    </lineage>
</organism>
<comment type="caution">
    <text evidence="7">The sequence shown here is derived from an EMBL/GenBank/DDBJ whole genome shotgun (WGS) entry which is preliminary data.</text>
</comment>
<dbReference type="PANTHER" id="PTHR30471">
    <property type="entry name" value="DNA REPAIR PROTEIN RADC"/>
    <property type="match status" value="1"/>
</dbReference>
<gene>
    <name evidence="7" type="ORF">OD750_020150</name>
</gene>
<evidence type="ECO:0000313" key="8">
    <source>
        <dbReference type="Proteomes" id="UP001139971"/>
    </source>
</evidence>
<keyword evidence="8" id="KW-1185">Reference proteome</keyword>
<dbReference type="InterPro" id="IPR037518">
    <property type="entry name" value="MPN"/>
</dbReference>
<evidence type="ECO:0000313" key="7">
    <source>
        <dbReference type="EMBL" id="MDC8014865.1"/>
    </source>
</evidence>
<dbReference type="GO" id="GO:0006508">
    <property type="term" value="P:proteolysis"/>
    <property type="evidence" value="ECO:0007669"/>
    <property type="project" value="UniProtKB-KW"/>
</dbReference>
<feature type="domain" description="MPN" evidence="6">
    <location>
        <begin position="75"/>
        <end position="198"/>
    </location>
</feature>
<evidence type="ECO:0000256" key="2">
    <source>
        <dbReference type="ARBA" id="ARBA00022723"/>
    </source>
</evidence>
<dbReference type="GO" id="GO:0046872">
    <property type="term" value="F:metal ion binding"/>
    <property type="evidence" value="ECO:0007669"/>
    <property type="project" value="UniProtKB-KW"/>
</dbReference>
<evidence type="ECO:0000256" key="5">
    <source>
        <dbReference type="ARBA" id="ARBA00023049"/>
    </source>
</evidence>
<sequence length="237" mass="26486">MLRAGMARGMANISKNTLDDRPLRLRQAMSDTSTGACRMSAFVSLRTLNSTARDDRAIRRALRILESRARKSGDRLNTISLAADWFRLRFAELPYEVFAVAWLDAQNRLIEFRELFAGSVTGTFVHPREVLRSALACNAVNGIFAHNHPSGWRGASEEDIALTEELISTLLLIDVRVLDHLIVAGTAEPFSMARAVDRRHGVLRYRAPRRPAVRRGRLRSSLSPLVGTTLPRHAFGL</sequence>
<dbReference type="PANTHER" id="PTHR30471:SF3">
    <property type="entry name" value="UPF0758 PROTEIN YEES-RELATED"/>
    <property type="match status" value="1"/>
</dbReference>
<evidence type="ECO:0000256" key="4">
    <source>
        <dbReference type="ARBA" id="ARBA00022833"/>
    </source>
</evidence>
<dbReference type="GO" id="GO:0008237">
    <property type="term" value="F:metallopeptidase activity"/>
    <property type="evidence" value="ECO:0007669"/>
    <property type="project" value="UniProtKB-KW"/>
</dbReference>
<name>A0A9X4BI33_9GAMM</name>
<dbReference type="PROSITE" id="PS01302">
    <property type="entry name" value="UPF0758"/>
    <property type="match status" value="1"/>
</dbReference>
<dbReference type="InterPro" id="IPR001405">
    <property type="entry name" value="UPF0758"/>
</dbReference>
<proteinExistence type="predicted"/>
<keyword evidence="3" id="KW-0378">Hydrolase</keyword>
<dbReference type="Gene3D" id="3.40.140.10">
    <property type="entry name" value="Cytidine Deaminase, domain 2"/>
    <property type="match status" value="1"/>
</dbReference>
<dbReference type="Proteomes" id="UP001139971">
    <property type="component" value="Unassembled WGS sequence"/>
</dbReference>
<dbReference type="InterPro" id="IPR025657">
    <property type="entry name" value="RadC_JAB"/>
</dbReference>
<evidence type="ECO:0000259" key="6">
    <source>
        <dbReference type="PROSITE" id="PS50249"/>
    </source>
</evidence>
<keyword evidence="4" id="KW-0862">Zinc</keyword>
<reference evidence="7" key="1">
    <citation type="submission" date="2023-02" db="EMBL/GenBank/DDBJ databases">
        <title>Tahibacter soli sp. nov. isolated from soil.</title>
        <authorList>
            <person name="Baek J.H."/>
            <person name="Lee J.K."/>
            <person name="Choi D.G."/>
            <person name="Jeon C.O."/>
        </authorList>
    </citation>
    <scope>NUCLEOTIDE SEQUENCE</scope>
    <source>
        <strain evidence="7">BL</strain>
    </source>
</reference>
<dbReference type="EMBL" id="JAOVZO020000019">
    <property type="protein sequence ID" value="MDC8014865.1"/>
    <property type="molecule type" value="Genomic_DNA"/>
</dbReference>
<dbReference type="Pfam" id="PF04002">
    <property type="entry name" value="RadC"/>
    <property type="match status" value="1"/>
</dbReference>
<dbReference type="CDD" id="cd08071">
    <property type="entry name" value="MPN_DUF2466"/>
    <property type="match status" value="1"/>
</dbReference>
<dbReference type="RefSeq" id="WP_263540895.1">
    <property type="nucleotide sequence ID" value="NZ_JAOVZO020000019.1"/>
</dbReference>